<evidence type="ECO:0000256" key="1">
    <source>
        <dbReference type="SAM" id="Coils"/>
    </source>
</evidence>
<evidence type="ECO:0000313" key="4">
    <source>
        <dbReference type="EMBL" id="MEJ8856726.1"/>
    </source>
</evidence>
<dbReference type="InterPro" id="IPR018873">
    <property type="entry name" value="KilA-N_DNA-bd_domain"/>
</dbReference>
<organism evidence="4 5">
    <name type="scientific">Variovorax robiniae</name>
    <dbReference type="NCBI Taxonomy" id="1836199"/>
    <lineage>
        <taxon>Bacteria</taxon>
        <taxon>Pseudomonadati</taxon>
        <taxon>Pseudomonadota</taxon>
        <taxon>Betaproteobacteria</taxon>
        <taxon>Burkholderiales</taxon>
        <taxon>Comamonadaceae</taxon>
        <taxon>Variovorax</taxon>
    </lineage>
</organism>
<evidence type="ECO:0000313" key="5">
    <source>
        <dbReference type="Proteomes" id="UP001367030"/>
    </source>
</evidence>
<protein>
    <submittedName>
        <fullName evidence="4">ORF6N domain-containing protein</fullName>
    </submittedName>
</protein>
<feature type="domain" description="KilA-N DNA-binding" evidence="3">
    <location>
        <begin position="17"/>
        <end position="100"/>
    </location>
</feature>
<feature type="region of interest" description="Disordered" evidence="2">
    <location>
        <begin position="170"/>
        <end position="201"/>
    </location>
</feature>
<reference evidence="4 5" key="1">
    <citation type="submission" date="2024-03" db="EMBL/GenBank/DDBJ databases">
        <title>Novel species of the genus Variovorax.</title>
        <authorList>
            <person name="Liu Q."/>
            <person name="Xin Y.-H."/>
        </authorList>
    </citation>
    <scope>NUCLEOTIDE SEQUENCE [LARGE SCALE GENOMIC DNA]</scope>
    <source>
        <strain evidence="4 5">KACC 18901</strain>
    </source>
</reference>
<dbReference type="EMBL" id="JBBKZS010000008">
    <property type="protein sequence ID" value="MEJ8856726.1"/>
    <property type="molecule type" value="Genomic_DNA"/>
</dbReference>
<feature type="compositionally biased region" description="Basic residues" evidence="2">
    <location>
        <begin position="191"/>
        <end position="201"/>
    </location>
</feature>
<proteinExistence type="predicted"/>
<dbReference type="RefSeq" id="WP_340336803.1">
    <property type="nucleotide sequence ID" value="NZ_JBBKZS010000008.1"/>
</dbReference>
<gene>
    <name evidence="4" type="ORF">WKW79_19280</name>
</gene>
<dbReference type="Pfam" id="PF10543">
    <property type="entry name" value="ORF6N"/>
    <property type="match status" value="1"/>
</dbReference>
<keyword evidence="1" id="KW-0175">Coiled coil</keyword>
<feature type="coiled-coil region" evidence="1">
    <location>
        <begin position="120"/>
        <end position="154"/>
    </location>
</feature>
<comment type="caution">
    <text evidence="4">The sequence shown here is derived from an EMBL/GenBank/DDBJ whole genome shotgun (WGS) entry which is preliminary data.</text>
</comment>
<name>A0ABU8XAI2_9BURK</name>
<sequence length="201" mass="22513">MTTTSSNVLLPRIEGRIQLLRGIKVMIDADLADLYGVPTKALNQAVKRNPTRFPSDFMFQLTAAEKAEVVSNCDHLAKLKFSRTLPYAFTEHGAIQAANVLASPQAVEMGIHVVRAFVQLRQASALHADLAKRLSGLEEKVELLEMRHDNFSQNTRTQLRQIFEVLRELTMPPDPPKRPIGFIAPEEKKPPKARSPRKPPT</sequence>
<accession>A0ABU8XAI2</accession>
<evidence type="ECO:0000256" key="2">
    <source>
        <dbReference type="SAM" id="MobiDB-lite"/>
    </source>
</evidence>
<dbReference type="Proteomes" id="UP001367030">
    <property type="component" value="Unassembled WGS sequence"/>
</dbReference>
<keyword evidence="5" id="KW-1185">Reference proteome</keyword>
<evidence type="ECO:0000259" key="3">
    <source>
        <dbReference type="Pfam" id="PF10543"/>
    </source>
</evidence>